<dbReference type="SMART" id="SM01298">
    <property type="entry name" value="KapB"/>
    <property type="match status" value="1"/>
</dbReference>
<protein>
    <submittedName>
        <fullName evidence="1">Kinase</fullName>
    </submittedName>
</protein>
<keyword evidence="1" id="KW-0808">Transferase</keyword>
<dbReference type="InterPro" id="IPR014916">
    <property type="entry name" value="KapB"/>
</dbReference>
<evidence type="ECO:0000313" key="1">
    <source>
        <dbReference type="EMBL" id="MBB6671744.1"/>
    </source>
</evidence>
<accession>A0A7X0RQC4</accession>
<reference evidence="1 2" key="1">
    <citation type="submission" date="2020-08" db="EMBL/GenBank/DDBJ databases">
        <title>Cohnella phylogeny.</title>
        <authorList>
            <person name="Dunlap C."/>
        </authorList>
    </citation>
    <scope>NUCLEOTIDE SEQUENCE [LARGE SCALE GENOMIC DNA]</scope>
    <source>
        <strain evidence="1 2">DSM 28246</strain>
    </source>
</reference>
<dbReference type="Proteomes" id="UP000547209">
    <property type="component" value="Unassembled WGS sequence"/>
</dbReference>
<dbReference type="SUPFAM" id="SSF141251">
    <property type="entry name" value="Kinase-associated protein B-like"/>
    <property type="match status" value="1"/>
</dbReference>
<dbReference type="EMBL" id="JACJVP010000023">
    <property type="protein sequence ID" value="MBB6671744.1"/>
    <property type="molecule type" value="Genomic_DNA"/>
</dbReference>
<keyword evidence="2" id="KW-1185">Reference proteome</keyword>
<proteinExistence type="predicted"/>
<evidence type="ECO:0000313" key="2">
    <source>
        <dbReference type="Proteomes" id="UP000547209"/>
    </source>
</evidence>
<dbReference type="Pfam" id="PF08810">
    <property type="entry name" value="KapB"/>
    <property type="match status" value="1"/>
</dbReference>
<name>A0A7X0RQC4_9BACL</name>
<dbReference type="AlphaFoldDB" id="A0A7X0RQC4"/>
<dbReference type="RefSeq" id="WP_185143212.1">
    <property type="nucleotide sequence ID" value="NZ_JACJVP010000023.1"/>
</dbReference>
<sequence>METEQSIVRAEYKTGQYIGRVVETDGRRTLVEVLAVLRHPTQGDLHSSFNPDAALFHERRASAYREKVWALSHEVKPYGGEIPEYRESLAAAFGAEAERIDRMKRWAERCQTQLDSLKADYGI</sequence>
<organism evidence="1 2">
    <name type="scientific">Cohnella nanjingensis</name>
    <dbReference type="NCBI Taxonomy" id="1387779"/>
    <lineage>
        <taxon>Bacteria</taxon>
        <taxon>Bacillati</taxon>
        <taxon>Bacillota</taxon>
        <taxon>Bacilli</taxon>
        <taxon>Bacillales</taxon>
        <taxon>Paenibacillaceae</taxon>
        <taxon>Cohnella</taxon>
    </lineage>
</organism>
<dbReference type="GO" id="GO:0016301">
    <property type="term" value="F:kinase activity"/>
    <property type="evidence" value="ECO:0007669"/>
    <property type="project" value="UniProtKB-KW"/>
</dbReference>
<comment type="caution">
    <text evidence="1">The sequence shown here is derived from an EMBL/GenBank/DDBJ whole genome shotgun (WGS) entry which is preliminary data.</text>
</comment>
<keyword evidence="1" id="KW-0418">Kinase</keyword>
<dbReference type="InterPro" id="IPR038080">
    <property type="entry name" value="KapB_sf"/>
</dbReference>
<dbReference type="Gene3D" id="2.30.30.430">
    <property type="entry name" value="Kinase associated protein B domain"/>
    <property type="match status" value="1"/>
</dbReference>
<gene>
    <name evidence="1" type="ORF">H7C19_13720</name>
</gene>